<protein>
    <recommendedName>
        <fullName evidence="4">Dickkopf N-terminal cysteine-rich domain-containing protein</fullName>
    </recommendedName>
</protein>
<dbReference type="Proteomes" id="UP000076078">
    <property type="component" value="Unassembled WGS sequence"/>
</dbReference>
<reference evidence="2 3" key="1">
    <citation type="submission" date="2015-12" db="EMBL/GenBank/DDBJ databases">
        <title>Dictyostelia acquired genes for synthesis and detection of signals that induce cell-type specialization by lateral gene transfer from prokaryotes.</title>
        <authorList>
            <person name="Gloeckner G."/>
            <person name="Schaap P."/>
        </authorList>
    </citation>
    <scope>NUCLEOTIDE SEQUENCE [LARGE SCALE GENOMIC DNA]</scope>
    <source>
        <strain evidence="2 3">TK</strain>
    </source>
</reference>
<dbReference type="EMBL" id="LODT01000051">
    <property type="protein sequence ID" value="KYQ88333.1"/>
    <property type="molecule type" value="Genomic_DNA"/>
</dbReference>
<proteinExistence type="predicted"/>
<dbReference type="PANTHER" id="PTHR33459">
    <property type="entry name" value="DD-GDCA PROTEIN"/>
    <property type="match status" value="1"/>
</dbReference>
<sequence length="312" mass="35278">MKYWVLFICIIGLGYGFIGNVNANKCFGVIEALGHCNIDKSDGYVCSYGHTCQLDSTDQVYKCMPTETKSTGEKCGDTHCEIGYKCIEDENCVKFKYLSVGDKCLYDYECDGVSLVCDKELLQCQSSLGISKCKHRLDCKGTQYCDNDQQCVDKVISQQLKIVSKNLNIGEKCRPTRMDCDMSLDLYCEIRSETCQLSEPTIGNCVSGEVRCKSFEICDCSSATCQPWNINSKKCHQSKIDLEDCETNSKCKETSNDPKCLEKACIEFINKKDYFCFGELYLKAYKDQQVLELSKSFIQPSNKTLYTPNHPL</sequence>
<dbReference type="InParanoid" id="A0A151Z2Z8"/>
<evidence type="ECO:0008006" key="4">
    <source>
        <dbReference type="Google" id="ProtNLM"/>
    </source>
</evidence>
<keyword evidence="3" id="KW-1185">Reference proteome</keyword>
<organism evidence="2 3">
    <name type="scientific">Tieghemostelium lacteum</name>
    <name type="common">Slime mold</name>
    <name type="synonym">Dictyostelium lacteum</name>
    <dbReference type="NCBI Taxonomy" id="361077"/>
    <lineage>
        <taxon>Eukaryota</taxon>
        <taxon>Amoebozoa</taxon>
        <taxon>Evosea</taxon>
        <taxon>Eumycetozoa</taxon>
        <taxon>Dictyostelia</taxon>
        <taxon>Dictyosteliales</taxon>
        <taxon>Raperosteliaceae</taxon>
        <taxon>Tieghemostelium</taxon>
    </lineage>
</organism>
<dbReference type="OrthoDB" id="6375837at2759"/>
<accession>A0A151Z2Z8</accession>
<keyword evidence="1" id="KW-0732">Signal</keyword>
<comment type="caution">
    <text evidence="2">The sequence shown here is derived from an EMBL/GenBank/DDBJ whole genome shotgun (WGS) entry which is preliminary data.</text>
</comment>
<feature type="chain" id="PRO_5007592827" description="Dickkopf N-terminal cysteine-rich domain-containing protein" evidence="1">
    <location>
        <begin position="17"/>
        <end position="312"/>
    </location>
</feature>
<evidence type="ECO:0000313" key="2">
    <source>
        <dbReference type="EMBL" id="KYQ88333.1"/>
    </source>
</evidence>
<gene>
    <name evidence="2" type="ORF">DLAC_11031</name>
</gene>
<dbReference type="InterPro" id="IPR052326">
    <property type="entry name" value="Diff-Dev_Assoc_Protein"/>
</dbReference>
<evidence type="ECO:0000256" key="1">
    <source>
        <dbReference type="SAM" id="SignalP"/>
    </source>
</evidence>
<evidence type="ECO:0000313" key="3">
    <source>
        <dbReference type="Proteomes" id="UP000076078"/>
    </source>
</evidence>
<name>A0A151Z2Z8_TIELA</name>
<dbReference type="AlphaFoldDB" id="A0A151Z2Z8"/>
<feature type="signal peptide" evidence="1">
    <location>
        <begin position="1"/>
        <end position="16"/>
    </location>
</feature>
<dbReference type="PANTHER" id="PTHR33459:SF7">
    <property type="entry name" value="DD-GDCA PROTEIN"/>
    <property type="match status" value="1"/>
</dbReference>